<keyword evidence="1 3" id="KW-0547">Nucleotide-binding</keyword>
<dbReference type="Pfam" id="PF01580">
    <property type="entry name" value="FtsK_SpoIIIE"/>
    <property type="match status" value="1"/>
</dbReference>
<dbReference type="PROSITE" id="PS50901">
    <property type="entry name" value="FTSK"/>
    <property type="match status" value="1"/>
</dbReference>
<accession>A0A934N7I3</accession>
<organism evidence="5 6">
    <name type="scientific">Candidatus Nephthysia bennettiae</name>
    <dbReference type="NCBI Taxonomy" id="3127016"/>
    <lineage>
        <taxon>Bacteria</taxon>
        <taxon>Bacillati</taxon>
        <taxon>Candidatus Dormiibacterota</taxon>
        <taxon>Candidatus Dormibacteria</taxon>
        <taxon>Candidatus Dormibacterales</taxon>
        <taxon>Candidatus Dormibacteraceae</taxon>
        <taxon>Candidatus Nephthysia</taxon>
    </lineage>
</organism>
<dbReference type="AlphaFoldDB" id="A0A934N7I3"/>
<dbReference type="PANTHER" id="PTHR22683:SF1">
    <property type="entry name" value="TYPE VII SECRETION SYSTEM PROTEIN ESSC"/>
    <property type="match status" value="1"/>
</dbReference>
<dbReference type="SUPFAM" id="SSF52540">
    <property type="entry name" value="P-loop containing nucleoside triphosphate hydrolases"/>
    <property type="match status" value="1"/>
</dbReference>
<evidence type="ECO:0000256" key="3">
    <source>
        <dbReference type="PROSITE-ProRule" id="PRU00289"/>
    </source>
</evidence>
<sequence length="151" mass="16516">MRNGVGRLPVGIGESREGPLWVDLAELPHLLVGGHTGSGKSVFLRQLLTGLLLLLGPGGLRLALVDLKGGTELNLFERLPHLMAPVARDQESCLELFQLVTVELHRRQALLDRAGLEDIERWNAVHPGEPLPYILVVVDEVAELSAVESKR</sequence>
<dbReference type="GO" id="GO:0005524">
    <property type="term" value="F:ATP binding"/>
    <property type="evidence" value="ECO:0007669"/>
    <property type="project" value="UniProtKB-UniRule"/>
</dbReference>
<reference evidence="5" key="1">
    <citation type="submission" date="2020-10" db="EMBL/GenBank/DDBJ databases">
        <title>Ca. Dormibacterota MAGs.</title>
        <authorList>
            <person name="Montgomery K."/>
        </authorList>
    </citation>
    <scope>NUCLEOTIDE SEQUENCE [LARGE SCALE GENOMIC DNA]</scope>
    <source>
        <strain evidence="5">SC8812_S17_10</strain>
    </source>
</reference>
<protein>
    <recommendedName>
        <fullName evidence="4">FtsK domain-containing protein</fullName>
    </recommendedName>
</protein>
<dbReference type="PANTHER" id="PTHR22683">
    <property type="entry name" value="SPORULATION PROTEIN RELATED"/>
    <property type="match status" value="1"/>
</dbReference>
<keyword evidence="2 3" id="KW-0067">ATP-binding</keyword>
<dbReference type="RefSeq" id="WP_338198369.1">
    <property type="nucleotide sequence ID" value="NZ_JAEKNR010000005.1"/>
</dbReference>
<evidence type="ECO:0000256" key="2">
    <source>
        <dbReference type="ARBA" id="ARBA00022840"/>
    </source>
</evidence>
<dbReference type="InterPro" id="IPR027417">
    <property type="entry name" value="P-loop_NTPase"/>
</dbReference>
<gene>
    <name evidence="5" type="ORF">JF922_00400</name>
</gene>
<dbReference type="Gene3D" id="3.40.50.300">
    <property type="entry name" value="P-loop containing nucleotide triphosphate hydrolases"/>
    <property type="match status" value="1"/>
</dbReference>
<evidence type="ECO:0000256" key="1">
    <source>
        <dbReference type="ARBA" id="ARBA00022741"/>
    </source>
</evidence>
<dbReference type="InterPro" id="IPR050206">
    <property type="entry name" value="FtsK/SpoIIIE/SftA"/>
</dbReference>
<feature type="domain" description="FtsK" evidence="4">
    <location>
        <begin position="17"/>
        <end position="151"/>
    </location>
</feature>
<keyword evidence="6" id="KW-1185">Reference proteome</keyword>
<evidence type="ECO:0000313" key="5">
    <source>
        <dbReference type="EMBL" id="MBJ7596539.1"/>
    </source>
</evidence>
<comment type="caution">
    <text evidence="5">The sequence shown here is derived from an EMBL/GenBank/DDBJ whole genome shotgun (WGS) entry which is preliminary data.</text>
</comment>
<dbReference type="GO" id="GO:0003677">
    <property type="term" value="F:DNA binding"/>
    <property type="evidence" value="ECO:0007669"/>
    <property type="project" value="InterPro"/>
</dbReference>
<dbReference type="EMBL" id="JAEKNR010000005">
    <property type="protein sequence ID" value="MBJ7596539.1"/>
    <property type="molecule type" value="Genomic_DNA"/>
</dbReference>
<name>A0A934N7I3_9BACT</name>
<evidence type="ECO:0000313" key="6">
    <source>
        <dbReference type="Proteomes" id="UP000612893"/>
    </source>
</evidence>
<feature type="binding site" evidence="3">
    <location>
        <begin position="34"/>
        <end position="41"/>
    </location>
    <ligand>
        <name>ATP</name>
        <dbReference type="ChEBI" id="CHEBI:30616"/>
    </ligand>
</feature>
<proteinExistence type="predicted"/>
<dbReference type="InterPro" id="IPR002543">
    <property type="entry name" value="FtsK_dom"/>
</dbReference>
<dbReference type="Proteomes" id="UP000612893">
    <property type="component" value="Unassembled WGS sequence"/>
</dbReference>
<evidence type="ECO:0000259" key="4">
    <source>
        <dbReference type="PROSITE" id="PS50901"/>
    </source>
</evidence>